<dbReference type="InterPro" id="IPR037294">
    <property type="entry name" value="ABC_BtuC-like"/>
</dbReference>
<dbReference type="GO" id="GO:0022857">
    <property type="term" value="F:transmembrane transporter activity"/>
    <property type="evidence" value="ECO:0007669"/>
    <property type="project" value="InterPro"/>
</dbReference>
<evidence type="ECO:0000256" key="2">
    <source>
        <dbReference type="ARBA" id="ARBA00007935"/>
    </source>
</evidence>
<organism evidence="9 10">
    <name type="scientific">Streptococcus oralis SK313</name>
    <dbReference type="NCBI Taxonomy" id="1035190"/>
    <lineage>
        <taxon>Bacteria</taxon>
        <taxon>Bacillati</taxon>
        <taxon>Bacillota</taxon>
        <taxon>Bacilli</taxon>
        <taxon>Lactobacillales</taxon>
        <taxon>Streptococcaceae</taxon>
        <taxon>Streptococcus</taxon>
    </lineage>
</organism>
<evidence type="ECO:0000256" key="7">
    <source>
        <dbReference type="ARBA" id="ARBA00023136"/>
    </source>
</evidence>
<dbReference type="SUPFAM" id="SSF81345">
    <property type="entry name" value="ABC transporter involved in vitamin B12 uptake, BtuC"/>
    <property type="match status" value="1"/>
</dbReference>
<evidence type="ECO:0000256" key="4">
    <source>
        <dbReference type="ARBA" id="ARBA00022475"/>
    </source>
</evidence>
<comment type="similarity">
    <text evidence="2">Belongs to the binding-protein-dependent transport system permease family. FecCD subfamily.</text>
</comment>
<evidence type="ECO:0000256" key="3">
    <source>
        <dbReference type="ARBA" id="ARBA00022448"/>
    </source>
</evidence>
<accession>F9Q036</accession>
<comment type="caution">
    <text evidence="9">The sequence shown here is derived from an EMBL/GenBank/DDBJ whole genome shotgun (WGS) entry which is preliminary data.</text>
</comment>
<dbReference type="Pfam" id="PF01032">
    <property type="entry name" value="FecCD"/>
    <property type="match status" value="1"/>
</dbReference>
<feature type="transmembrane region" description="Helical" evidence="8">
    <location>
        <begin position="23"/>
        <end position="43"/>
    </location>
</feature>
<reference evidence="9 10" key="1">
    <citation type="submission" date="2011-07" db="EMBL/GenBank/DDBJ databases">
        <authorList>
            <person name="Harkins D.M."/>
            <person name="Madupu R."/>
            <person name="Durkin A.S."/>
            <person name="Torralba M."/>
            <person name="Methe B."/>
            <person name="Sutton G.G."/>
            <person name="Nelson K.E."/>
        </authorList>
    </citation>
    <scope>NUCLEOTIDE SEQUENCE [LARGE SCALE GENOMIC DNA]</scope>
    <source>
        <strain evidence="9 10">SK313</strain>
    </source>
</reference>
<evidence type="ECO:0000313" key="10">
    <source>
        <dbReference type="Proteomes" id="UP000005621"/>
    </source>
</evidence>
<keyword evidence="7 8" id="KW-0472">Membrane</keyword>
<proteinExistence type="inferred from homology"/>
<evidence type="ECO:0000256" key="1">
    <source>
        <dbReference type="ARBA" id="ARBA00004651"/>
    </source>
</evidence>
<gene>
    <name evidence="9" type="ORF">HMPREF9950_0060</name>
</gene>
<evidence type="ECO:0000256" key="5">
    <source>
        <dbReference type="ARBA" id="ARBA00022692"/>
    </source>
</evidence>
<dbReference type="EMBL" id="AFUU01000002">
    <property type="protein sequence ID" value="EGV02515.1"/>
    <property type="molecule type" value="Genomic_DNA"/>
</dbReference>
<evidence type="ECO:0000256" key="8">
    <source>
        <dbReference type="SAM" id="Phobius"/>
    </source>
</evidence>
<keyword evidence="6 8" id="KW-1133">Transmembrane helix</keyword>
<name>F9Q036_STROR</name>
<feature type="transmembrane region" description="Helical" evidence="8">
    <location>
        <begin position="49"/>
        <end position="70"/>
    </location>
</feature>
<dbReference type="Gene3D" id="1.10.3470.10">
    <property type="entry name" value="ABC transporter involved in vitamin B12 uptake, BtuC"/>
    <property type="match status" value="1"/>
</dbReference>
<protein>
    <submittedName>
        <fullName evidence="9">Iron chelate uptake ABC transporter, FeCT family, permease domain protein</fullName>
    </submittedName>
</protein>
<evidence type="ECO:0000313" key="9">
    <source>
        <dbReference type="EMBL" id="EGV02515.1"/>
    </source>
</evidence>
<keyword evidence="5 8" id="KW-0812">Transmembrane</keyword>
<sequence length="75" mass="8775">MAFFGFMLANLTYLIVKDYRHKLLFIVTILIGFISLTLGQALIERVFALEIRISMIIESVGGFLFFILLYRRARR</sequence>
<keyword evidence="4" id="KW-1003">Cell membrane</keyword>
<comment type="subcellular location">
    <subcellularLocation>
        <location evidence="1">Cell membrane</location>
        <topology evidence="1">Multi-pass membrane protein</topology>
    </subcellularLocation>
</comment>
<dbReference type="InterPro" id="IPR000522">
    <property type="entry name" value="ABC_transptr_permease_BtuC"/>
</dbReference>
<evidence type="ECO:0000256" key="6">
    <source>
        <dbReference type="ARBA" id="ARBA00022989"/>
    </source>
</evidence>
<keyword evidence="3" id="KW-0813">Transport</keyword>
<dbReference type="AlphaFoldDB" id="F9Q036"/>
<dbReference type="GO" id="GO:0005886">
    <property type="term" value="C:plasma membrane"/>
    <property type="evidence" value="ECO:0007669"/>
    <property type="project" value="UniProtKB-SubCell"/>
</dbReference>
<dbReference type="Proteomes" id="UP000005621">
    <property type="component" value="Unassembled WGS sequence"/>
</dbReference>
<dbReference type="PATRIC" id="fig|1035190.4.peg.114"/>